<dbReference type="EnsemblMetazoa" id="tetur02g15297.1">
    <property type="protein sequence ID" value="tetur02g15297.1"/>
    <property type="gene ID" value="tetur02g15297"/>
</dbReference>
<name>T1JYD5_TETUR</name>
<dbReference type="HOGENOM" id="CLU_3320603_0_0_1"/>
<accession>T1JYD5</accession>
<keyword evidence="2" id="KW-1185">Reference proteome</keyword>
<dbReference type="EMBL" id="CAEY01000813">
    <property type="status" value="NOT_ANNOTATED_CDS"/>
    <property type="molecule type" value="Genomic_DNA"/>
</dbReference>
<sequence>MPGEVIARQSVENVVTMFSTNPHEASIKLANQVTLIQDI</sequence>
<organism evidence="1 2">
    <name type="scientific">Tetranychus urticae</name>
    <name type="common">Two-spotted spider mite</name>
    <dbReference type="NCBI Taxonomy" id="32264"/>
    <lineage>
        <taxon>Eukaryota</taxon>
        <taxon>Metazoa</taxon>
        <taxon>Ecdysozoa</taxon>
        <taxon>Arthropoda</taxon>
        <taxon>Chelicerata</taxon>
        <taxon>Arachnida</taxon>
        <taxon>Acari</taxon>
        <taxon>Acariformes</taxon>
        <taxon>Trombidiformes</taxon>
        <taxon>Prostigmata</taxon>
        <taxon>Eleutherengona</taxon>
        <taxon>Raphignathae</taxon>
        <taxon>Tetranychoidea</taxon>
        <taxon>Tetranychidae</taxon>
        <taxon>Tetranychus</taxon>
    </lineage>
</organism>
<evidence type="ECO:0000313" key="1">
    <source>
        <dbReference type="EnsemblMetazoa" id="tetur02g15297.1"/>
    </source>
</evidence>
<dbReference type="Proteomes" id="UP000015104">
    <property type="component" value="Unassembled WGS sequence"/>
</dbReference>
<dbReference type="AlphaFoldDB" id="T1JYD5"/>
<protein>
    <submittedName>
        <fullName evidence="1">Uncharacterized protein</fullName>
    </submittedName>
</protein>
<reference evidence="1" key="2">
    <citation type="submission" date="2015-06" db="UniProtKB">
        <authorList>
            <consortium name="EnsemblMetazoa"/>
        </authorList>
    </citation>
    <scope>IDENTIFICATION</scope>
</reference>
<evidence type="ECO:0000313" key="2">
    <source>
        <dbReference type="Proteomes" id="UP000015104"/>
    </source>
</evidence>
<proteinExistence type="predicted"/>
<reference evidence="2" key="1">
    <citation type="submission" date="2011-08" db="EMBL/GenBank/DDBJ databases">
        <authorList>
            <person name="Rombauts S."/>
        </authorList>
    </citation>
    <scope>NUCLEOTIDE SEQUENCE</scope>
    <source>
        <strain evidence="2">London</strain>
    </source>
</reference>